<accession>A0A1I5LTG9</accession>
<dbReference type="Proteomes" id="UP000182692">
    <property type="component" value="Unassembled WGS sequence"/>
</dbReference>
<sequence>MSSISTVPLLMCGIVALSGCQLIQQTRHEQIYDPTEIAAYQLPALLEGVETVKSFRQSRNDETWFWTQLENNTYLPGENYVVQIISRSPFKQPPNMFSFTVPEGDGQLVYNDIGPYQQWTETREGGERCLIARQSTRGDNFWLSVFTHYCTANEHQDLVWIHQLKPSLLLEGF</sequence>
<gene>
    <name evidence="1" type="ORF">SAMN03084138_01066</name>
</gene>
<evidence type="ECO:0000313" key="1">
    <source>
        <dbReference type="EMBL" id="SFP00570.1"/>
    </source>
</evidence>
<dbReference type="GeneID" id="35872306"/>
<dbReference type="OrthoDB" id="5828267at2"/>
<protein>
    <submittedName>
        <fullName evidence="1">Uncharacterized protein</fullName>
    </submittedName>
</protein>
<dbReference type="RefSeq" id="WP_017010733.1">
    <property type="nucleotide sequence ID" value="NZ_FOWR01000006.1"/>
</dbReference>
<name>A0A1I5LTG9_9GAMM</name>
<organism evidence="1 2">
    <name type="scientific">Enterovibrio norvegicus DSM 15893</name>
    <dbReference type="NCBI Taxonomy" id="1121869"/>
    <lineage>
        <taxon>Bacteria</taxon>
        <taxon>Pseudomonadati</taxon>
        <taxon>Pseudomonadota</taxon>
        <taxon>Gammaproteobacteria</taxon>
        <taxon>Vibrionales</taxon>
        <taxon>Vibrionaceae</taxon>
        <taxon>Enterovibrio</taxon>
    </lineage>
</organism>
<dbReference type="EMBL" id="FOWR01000006">
    <property type="protein sequence ID" value="SFP00570.1"/>
    <property type="molecule type" value="Genomic_DNA"/>
</dbReference>
<reference evidence="1 2" key="1">
    <citation type="submission" date="2016-10" db="EMBL/GenBank/DDBJ databases">
        <authorList>
            <person name="de Groot N.N."/>
        </authorList>
    </citation>
    <scope>NUCLEOTIDE SEQUENCE [LARGE SCALE GENOMIC DNA]</scope>
    <source>
        <strain evidence="1 2">DSM 15893</strain>
    </source>
</reference>
<evidence type="ECO:0000313" key="2">
    <source>
        <dbReference type="Proteomes" id="UP000182692"/>
    </source>
</evidence>
<dbReference type="STRING" id="1121869.SAMN03084138_01066"/>
<dbReference type="AlphaFoldDB" id="A0A1I5LTG9"/>
<proteinExistence type="predicted"/>